<dbReference type="Gene3D" id="2.10.70.10">
    <property type="entry name" value="Complement Module, domain 1"/>
    <property type="match status" value="1"/>
</dbReference>
<organism evidence="2 3">
    <name type="scientific">Fontimonas thermophila</name>
    <dbReference type="NCBI Taxonomy" id="1076937"/>
    <lineage>
        <taxon>Bacteria</taxon>
        <taxon>Pseudomonadati</taxon>
        <taxon>Pseudomonadota</taxon>
        <taxon>Gammaproteobacteria</taxon>
        <taxon>Nevskiales</taxon>
        <taxon>Nevskiaceae</taxon>
        <taxon>Fontimonas</taxon>
    </lineage>
</organism>
<feature type="compositionally biased region" description="Polar residues" evidence="1">
    <location>
        <begin position="1"/>
        <end position="10"/>
    </location>
</feature>
<protein>
    <submittedName>
        <fullName evidence="2">Hemin uptake protein HemP</fullName>
    </submittedName>
</protein>
<evidence type="ECO:0000313" key="3">
    <source>
        <dbReference type="Proteomes" id="UP000199771"/>
    </source>
</evidence>
<reference evidence="2 3" key="1">
    <citation type="submission" date="2016-10" db="EMBL/GenBank/DDBJ databases">
        <authorList>
            <person name="de Groot N.N."/>
        </authorList>
    </citation>
    <scope>NUCLEOTIDE SEQUENCE [LARGE SCALE GENOMIC DNA]</scope>
    <source>
        <strain evidence="2 3">DSM 23609</strain>
    </source>
</reference>
<dbReference type="InterPro" id="IPR019600">
    <property type="entry name" value="Hemin_uptake_protein_HemP"/>
</dbReference>
<dbReference type="Proteomes" id="UP000199771">
    <property type="component" value="Unassembled WGS sequence"/>
</dbReference>
<feature type="region of interest" description="Disordered" evidence="1">
    <location>
        <begin position="1"/>
        <end position="24"/>
    </location>
</feature>
<dbReference type="EMBL" id="FOOC01000002">
    <property type="protein sequence ID" value="SFF32263.1"/>
    <property type="molecule type" value="Genomic_DNA"/>
</dbReference>
<dbReference type="AlphaFoldDB" id="A0A1I2HS53"/>
<sequence>MSVLRLSSPQPATTPRPATTIPRVRSDELLRGSREIVIEHRGEEYRLLRTRNDRLILNK</sequence>
<proteinExistence type="predicted"/>
<evidence type="ECO:0000256" key="1">
    <source>
        <dbReference type="SAM" id="MobiDB-lite"/>
    </source>
</evidence>
<feature type="compositionally biased region" description="Low complexity" evidence="1">
    <location>
        <begin position="11"/>
        <end position="23"/>
    </location>
</feature>
<name>A0A1I2HS53_9GAMM</name>
<dbReference type="STRING" id="1076937.SAMN04488120_102159"/>
<dbReference type="RefSeq" id="WP_091531260.1">
    <property type="nucleotide sequence ID" value="NZ_FOOC01000002.1"/>
</dbReference>
<dbReference type="OrthoDB" id="7870498at2"/>
<keyword evidence="3" id="KW-1185">Reference proteome</keyword>
<accession>A0A1I2HS53</accession>
<gene>
    <name evidence="2" type="ORF">SAMN04488120_102159</name>
</gene>
<evidence type="ECO:0000313" key="2">
    <source>
        <dbReference type="EMBL" id="SFF32263.1"/>
    </source>
</evidence>
<dbReference type="Pfam" id="PF10636">
    <property type="entry name" value="hemP"/>
    <property type="match status" value="1"/>
</dbReference>